<feature type="transmembrane region" description="Helical" evidence="9">
    <location>
        <begin position="199"/>
        <end position="219"/>
    </location>
</feature>
<keyword evidence="4 9" id="KW-0808">Transferase</keyword>
<comment type="similarity">
    <text evidence="2 9">Belongs to the CN hydrolase family. Apolipoprotein N-acyltransferase subfamily.</text>
</comment>
<feature type="transmembrane region" description="Helical" evidence="9">
    <location>
        <begin position="226"/>
        <end position="245"/>
    </location>
</feature>
<keyword evidence="7 9" id="KW-0472">Membrane</keyword>
<dbReference type="EC" id="2.3.1.269" evidence="9"/>
<keyword evidence="11" id="KW-0449">Lipoprotein</keyword>
<comment type="caution">
    <text evidence="11">The sequence shown here is derived from an EMBL/GenBank/DDBJ whole genome shotgun (WGS) entry which is preliminary data.</text>
</comment>
<keyword evidence="5 9" id="KW-0812">Transmembrane</keyword>
<accession>A0A2U1SS19</accession>
<dbReference type="GO" id="GO:0016410">
    <property type="term" value="F:N-acyltransferase activity"/>
    <property type="evidence" value="ECO:0007669"/>
    <property type="project" value="UniProtKB-UniRule"/>
</dbReference>
<name>A0A2U1SS19_METSR</name>
<evidence type="ECO:0000256" key="3">
    <source>
        <dbReference type="ARBA" id="ARBA00022475"/>
    </source>
</evidence>
<dbReference type="Gene3D" id="3.60.110.10">
    <property type="entry name" value="Carbon-nitrogen hydrolase"/>
    <property type="match status" value="1"/>
</dbReference>
<dbReference type="GO" id="GO:0042158">
    <property type="term" value="P:lipoprotein biosynthetic process"/>
    <property type="evidence" value="ECO:0007669"/>
    <property type="project" value="UniProtKB-UniRule"/>
</dbReference>
<organism evidence="11 12">
    <name type="scientific">Methylosinus sporium</name>
    <dbReference type="NCBI Taxonomy" id="428"/>
    <lineage>
        <taxon>Bacteria</taxon>
        <taxon>Pseudomonadati</taxon>
        <taxon>Pseudomonadota</taxon>
        <taxon>Alphaproteobacteria</taxon>
        <taxon>Hyphomicrobiales</taxon>
        <taxon>Methylocystaceae</taxon>
        <taxon>Methylosinus</taxon>
    </lineage>
</organism>
<evidence type="ECO:0000256" key="5">
    <source>
        <dbReference type="ARBA" id="ARBA00022692"/>
    </source>
</evidence>
<keyword evidence="12" id="KW-1185">Reference proteome</keyword>
<dbReference type="InterPro" id="IPR003010">
    <property type="entry name" value="C-N_Hydrolase"/>
</dbReference>
<dbReference type="RefSeq" id="WP_108916713.1">
    <property type="nucleotide sequence ID" value="NZ_BGJY01000008.1"/>
</dbReference>
<evidence type="ECO:0000256" key="1">
    <source>
        <dbReference type="ARBA" id="ARBA00004651"/>
    </source>
</evidence>
<gene>
    <name evidence="9" type="primary">lnt</name>
    <name evidence="11" type="ORF">C5689_07785</name>
</gene>
<proteinExistence type="inferred from homology"/>
<dbReference type="Pfam" id="PF20154">
    <property type="entry name" value="LNT_N"/>
    <property type="match status" value="1"/>
</dbReference>
<sequence>MEQQFLTKTFSDGARTGPTLPQRIILSEGWTRRAIAFAAGAVGALALAPVDFAPAMFVTLCVAVWLIDGSAAARGDGGFAHLAASMRRAAGAGWWLGFGYFLAGLWWLGAAMLVEPDQFAWALPLAVIGAPAVLALFPALGFALARALWSGGSARIFALAAGLGASEFLRGSLFTGFPWNDFGMALAAVPYLDQTASLVGLHGLDILAVILFAAPATLIDGRRRPTPALALAIAIAAAMAGYGGLRLGAGETEYVEGVKLRLMQPNLPQDAKFKPENGPAILGRYLELSDRAVAPGRSGVADATHLIWPESAFPFILSRDPDALTRIAATMRGAILLTGAARVEESASDARRADGERRTKIFNSILAIRDGRIVAAYDKTHLVPFGEYLPLSKLLAPLGVTQLVPGVWDEGTGPRRFAAPGLPLAAPLVCYEAIFPGETAEPMGERPQWLLNVTNDGWFGATSGPYQHFAQARLRAIEEGLPLARVANTGISALVDPYGRVLERLPLGVDGVIDARLPRAIQSPPFAAHPFRWTSTLWFFTIIFALCGRLRGRSGLTAFRAGS</sequence>
<dbReference type="InterPro" id="IPR004563">
    <property type="entry name" value="Apolipo_AcylTrfase"/>
</dbReference>
<feature type="transmembrane region" description="Helical" evidence="9">
    <location>
        <begin position="54"/>
        <end position="73"/>
    </location>
</feature>
<evidence type="ECO:0000256" key="9">
    <source>
        <dbReference type="HAMAP-Rule" id="MF_01148"/>
    </source>
</evidence>
<dbReference type="PROSITE" id="PS50263">
    <property type="entry name" value="CN_HYDROLASE"/>
    <property type="match status" value="1"/>
</dbReference>
<dbReference type="AlphaFoldDB" id="A0A2U1SS19"/>
<evidence type="ECO:0000256" key="6">
    <source>
        <dbReference type="ARBA" id="ARBA00022989"/>
    </source>
</evidence>
<dbReference type="OrthoDB" id="9804277at2"/>
<feature type="transmembrane region" description="Helical" evidence="9">
    <location>
        <begin position="94"/>
        <end position="114"/>
    </location>
</feature>
<dbReference type="UniPathway" id="UPA00666"/>
<dbReference type="HAMAP" id="MF_01148">
    <property type="entry name" value="Lnt"/>
    <property type="match status" value="1"/>
</dbReference>
<dbReference type="PANTHER" id="PTHR38686:SF1">
    <property type="entry name" value="APOLIPOPROTEIN N-ACYLTRANSFERASE"/>
    <property type="match status" value="1"/>
</dbReference>
<dbReference type="InterPro" id="IPR045378">
    <property type="entry name" value="LNT_N"/>
</dbReference>
<evidence type="ECO:0000313" key="11">
    <source>
        <dbReference type="EMBL" id="PWB94416.1"/>
    </source>
</evidence>
<evidence type="ECO:0000256" key="8">
    <source>
        <dbReference type="ARBA" id="ARBA00023315"/>
    </source>
</evidence>
<dbReference type="Pfam" id="PF00795">
    <property type="entry name" value="CN_hydrolase"/>
    <property type="match status" value="1"/>
</dbReference>
<evidence type="ECO:0000313" key="12">
    <source>
        <dbReference type="Proteomes" id="UP000245137"/>
    </source>
</evidence>
<dbReference type="Proteomes" id="UP000245137">
    <property type="component" value="Unassembled WGS sequence"/>
</dbReference>
<comment type="function">
    <text evidence="9">Catalyzes the phospholipid dependent N-acylation of the N-terminal cysteine of apolipoprotein, the last step in lipoprotein maturation.</text>
</comment>
<comment type="subcellular location">
    <subcellularLocation>
        <location evidence="1 9">Cell membrane</location>
        <topology evidence="1 9">Multi-pass membrane protein</topology>
    </subcellularLocation>
</comment>
<comment type="pathway">
    <text evidence="9">Protein modification; lipoprotein biosynthesis (N-acyl transfer).</text>
</comment>
<evidence type="ECO:0000259" key="10">
    <source>
        <dbReference type="PROSITE" id="PS50263"/>
    </source>
</evidence>
<comment type="catalytic activity">
    <reaction evidence="9">
        <text>N-terminal S-1,2-diacyl-sn-glyceryl-L-cysteinyl-[lipoprotein] + a glycerophospholipid = N-acyl-S-1,2-diacyl-sn-glyceryl-L-cysteinyl-[lipoprotein] + a 2-acyl-sn-glycero-3-phospholipid + H(+)</text>
        <dbReference type="Rhea" id="RHEA:48228"/>
        <dbReference type="Rhea" id="RHEA-COMP:14681"/>
        <dbReference type="Rhea" id="RHEA-COMP:14684"/>
        <dbReference type="ChEBI" id="CHEBI:15378"/>
        <dbReference type="ChEBI" id="CHEBI:136912"/>
        <dbReference type="ChEBI" id="CHEBI:140656"/>
        <dbReference type="ChEBI" id="CHEBI:140657"/>
        <dbReference type="ChEBI" id="CHEBI:140660"/>
        <dbReference type="EC" id="2.3.1.269"/>
    </reaction>
</comment>
<dbReference type="NCBIfam" id="TIGR00546">
    <property type="entry name" value="lnt"/>
    <property type="match status" value="1"/>
</dbReference>
<evidence type="ECO:0000256" key="2">
    <source>
        <dbReference type="ARBA" id="ARBA00010065"/>
    </source>
</evidence>
<keyword evidence="8 9" id="KW-0012">Acyltransferase</keyword>
<evidence type="ECO:0000256" key="7">
    <source>
        <dbReference type="ARBA" id="ARBA00023136"/>
    </source>
</evidence>
<keyword evidence="6 9" id="KW-1133">Transmembrane helix</keyword>
<feature type="transmembrane region" description="Helical" evidence="9">
    <location>
        <begin position="156"/>
        <end position="179"/>
    </location>
</feature>
<dbReference type="PANTHER" id="PTHR38686">
    <property type="entry name" value="APOLIPOPROTEIN N-ACYLTRANSFERASE"/>
    <property type="match status" value="1"/>
</dbReference>
<dbReference type="InterPro" id="IPR036526">
    <property type="entry name" value="C-N_Hydrolase_sf"/>
</dbReference>
<feature type="transmembrane region" description="Helical" evidence="9">
    <location>
        <begin position="120"/>
        <end position="144"/>
    </location>
</feature>
<reference evidence="11 12" key="1">
    <citation type="journal article" date="2018" name="Appl. Microbiol. Biotechnol.">
        <title>Co-cultivation of the strictly anaerobic methanogen Methanosarcina barkeri with aerobic methanotrophs in an oxygen-limited membrane bioreactor.</title>
        <authorList>
            <person name="In 't Zandt M.H."/>
            <person name="van den Bosch T.J.M."/>
            <person name="Rijkers R."/>
            <person name="van Kessel M.A.H.J."/>
            <person name="Jetten M.S.M."/>
            <person name="Welte C.U."/>
        </authorList>
    </citation>
    <scope>NUCLEOTIDE SEQUENCE [LARGE SCALE GENOMIC DNA]</scope>
    <source>
        <strain evidence="11 12">DSM 17706</strain>
    </source>
</reference>
<dbReference type="CDD" id="cd07571">
    <property type="entry name" value="ALP_N-acyl_transferase"/>
    <property type="match status" value="1"/>
</dbReference>
<dbReference type="EMBL" id="PUIV01000008">
    <property type="protein sequence ID" value="PWB94416.1"/>
    <property type="molecule type" value="Genomic_DNA"/>
</dbReference>
<keyword evidence="3 9" id="KW-1003">Cell membrane</keyword>
<dbReference type="SUPFAM" id="SSF56317">
    <property type="entry name" value="Carbon-nitrogen hydrolase"/>
    <property type="match status" value="1"/>
</dbReference>
<feature type="domain" description="CN hydrolase" evidence="10">
    <location>
        <begin position="263"/>
        <end position="519"/>
    </location>
</feature>
<protein>
    <recommendedName>
        <fullName evidence="9">Apolipoprotein N-acyltransferase</fullName>
        <shortName evidence="9">ALP N-acyltransferase</shortName>
        <ecNumber evidence="9">2.3.1.269</ecNumber>
    </recommendedName>
</protein>
<evidence type="ECO:0000256" key="4">
    <source>
        <dbReference type="ARBA" id="ARBA00022679"/>
    </source>
</evidence>
<dbReference type="GO" id="GO:0005886">
    <property type="term" value="C:plasma membrane"/>
    <property type="evidence" value="ECO:0007669"/>
    <property type="project" value="UniProtKB-SubCell"/>
</dbReference>